<evidence type="ECO:0000256" key="2">
    <source>
        <dbReference type="ARBA" id="ARBA00009477"/>
    </source>
</evidence>
<dbReference type="InterPro" id="IPR058625">
    <property type="entry name" value="MdtA-like_BSH"/>
</dbReference>
<keyword evidence="5" id="KW-1133">Transmembrane helix</keyword>
<keyword evidence="5" id="KW-0812">Transmembrane</keyword>
<organism evidence="8 9">
    <name type="scientific">Candidatus Uhrbacteria bacterium RIFOXYC2_FULL_47_19</name>
    <dbReference type="NCBI Taxonomy" id="1802424"/>
    <lineage>
        <taxon>Bacteria</taxon>
        <taxon>Candidatus Uhriibacteriota</taxon>
    </lineage>
</organism>
<dbReference type="GO" id="GO:0022857">
    <property type="term" value="F:transmembrane transporter activity"/>
    <property type="evidence" value="ECO:0007669"/>
    <property type="project" value="InterPro"/>
</dbReference>
<dbReference type="Proteomes" id="UP000176988">
    <property type="component" value="Unassembled WGS sequence"/>
</dbReference>
<feature type="transmembrane region" description="Helical" evidence="5">
    <location>
        <begin position="12"/>
        <end position="29"/>
    </location>
</feature>
<dbReference type="Gene3D" id="1.10.287.470">
    <property type="entry name" value="Helix hairpin bin"/>
    <property type="match status" value="1"/>
</dbReference>
<dbReference type="InterPro" id="IPR050465">
    <property type="entry name" value="UPF0194_transport"/>
</dbReference>
<dbReference type="Gene3D" id="2.40.420.20">
    <property type="match status" value="1"/>
</dbReference>
<feature type="coiled-coil region" evidence="4">
    <location>
        <begin position="148"/>
        <end position="175"/>
    </location>
</feature>
<keyword evidence="3 4" id="KW-0175">Coiled coil</keyword>
<evidence type="ECO:0008006" key="10">
    <source>
        <dbReference type="Google" id="ProtNLM"/>
    </source>
</evidence>
<keyword evidence="5" id="KW-0472">Membrane</keyword>
<evidence type="ECO:0000259" key="7">
    <source>
        <dbReference type="Pfam" id="PF25967"/>
    </source>
</evidence>
<accession>A0A1F7WG25</accession>
<dbReference type="Gene3D" id="2.40.30.170">
    <property type="match status" value="1"/>
</dbReference>
<dbReference type="EMBL" id="MGFG01000016">
    <property type="protein sequence ID" value="OGM01128.1"/>
    <property type="molecule type" value="Genomic_DNA"/>
</dbReference>
<evidence type="ECO:0000313" key="8">
    <source>
        <dbReference type="EMBL" id="OGM01128.1"/>
    </source>
</evidence>
<dbReference type="InterPro" id="IPR006143">
    <property type="entry name" value="RND_pump_MFP"/>
</dbReference>
<dbReference type="GO" id="GO:0030313">
    <property type="term" value="C:cell envelope"/>
    <property type="evidence" value="ECO:0007669"/>
    <property type="project" value="UniProtKB-SubCell"/>
</dbReference>
<dbReference type="NCBIfam" id="TIGR01730">
    <property type="entry name" value="RND_mfp"/>
    <property type="match status" value="1"/>
</dbReference>
<evidence type="ECO:0000256" key="3">
    <source>
        <dbReference type="ARBA" id="ARBA00023054"/>
    </source>
</evidence>
<evidence type="ECO:0000256" key="5">
    <source>
        <dbReference type="SAM" id="Phobius"/>
    </source>
</evidence>
<feature type="domain" description="Multidrug resistance protein MdtA-like barrel-sandwich hybrid" evidence="6">
    <location>
        <begin position="61"/>
        <end position="425"/>
    </location>
</feature>
<sequence>MNFRKHRKKLIIGLVIAAALIILVMIMLGRKPQVEFETYTVDHGDVVEIISATGSIAPSSKIQLQPEVAGRVTGISVAEGQEVKAGQLLVKLDTADIEAQVLAQRASVASAQARLAEYEAGPTDTDLVVTQRSVETAKSRLDASKDARDDAKVSLANAERSLANSEDRAQTQIEVKINTFLTDMDDASISAADAVNRLTAPLFDATGFLDFTVNNAQASSDAISTRRLATTSLPLIESARLAAAANSTDSVVKAQYVVMAPHLNNIKIHLEAVISALNSAIGVDATSLATYRANTNTALSALSSAIQSLSTDSSNLDLQIRLNDADVISAEIAVSNAESALNTAERTVTTNESLLAEVEASLEFKRAGVRPEVVDAQRALVSAENARLIGLQNDLNKRLIVAPIDSTVTLVAVEMGESVQPNQTVVLLNAKGNLEVIANISEIDIAKLSIGDRVSVSLDAFVDGDGWTGTVVAIQPAETVIDNVIFYETTVRFDQEDERLRSGMTADLDIETARRSEVLRVPVRALKQNENGPYVELLGIGDVVRQVTVTTGLETEDFIEITSGVQEGDNVVVYRLEK</sequence>
<proteinExistence type="inferred from homology"/>
<evidence type="ECO:0000259" key="6">
    <source>
        <dbReference type="Pfam" id="PF25917"/>
    </source>
</evidence>
<comment type="caution">
    <text evidence="8">The sequence shown here is derived from an EMBL/GenBank/DDBJ whole genome shotgun (WGS) entry which is preliminary data.</text>
</comment>
<dbReference type="PANTHER" id="PTHR32347:SF23">
    <property type="entry name" value="BLL5650 PROTEIN"/>
    <property type="match status" value="1"/>
</dbReference>
<protein>
    <recommendedName>
        <fullName evidence="10">Membrane fusion protein biotin-lipoyl like domain-containing protein</fullName>
    </recommendedName>
</protein>
<dbReference type="InterPro" id="IPR058627">
    <property type="entry name" value="MdtA-like_C"/>
</dbReference>
<dbReference type="SUPFAM" id="SSF111369">
    <property type="entry name" value="HlyD-like secretion proteins"/>
    <property type="match status" value="1"/>
</dbReference>
<dbReference type="Pfam" id="PF25917">
    <property type="entry name" value="BSH_RND"/>
    <property type="match status" value="1"/>
</dbReference>
<dbReference type="STRING" id="1802424.A2480_00405"/>
<dbReference type="GO" id="GO:0016020">
    <property type="term" value="C:membrane"/>
    <property type="evidence" value="ECO:0007669"/>
    <property type="project" value="InterPro"/>
</dbReference>
<name>A0A1F7WG25_9BACT</name>
<feature type="domain" description="Multidrug resistance protein MdtA-like C-terminal permuted SH3" evidence="7">
    <location>
        <begin position="518"/>
        <end position="577"/>
    </location>
</feature>
<evidence type="ECO:0000256" key="4">
    <source>
        <dbReference type="SAM" id="Coils"/>
    </source>
</evidence>
<evidence type="ECO:0000313" key="9">
    <source>
        <dbReference type="Proteomes" id="UP000176988"/>
    </source>
</evidence>
<dbReference type="PANTHER" id="PTHR32347">
    <property type="entry name" value="EFFLUX SYSTEM COMPONENT YKNX-RELATED"/>
    <property type="match status" value="1"/>
</dbReference>
<dbReference type="AlphaFoldDB" id="A0A1F7WG25"/>
<reference evidence="8 9" key="1">
    <citation type="journal article" date="2016" name="Nat. Commun.">
        <title>Thousands of microbial genomes shed light on interconnected biogeochemical processes in an aquifer system.</title>
        <authorList>
            <person name="Anantharaman K."/>
            <person name="Brown C.T."/>
            <person name="Hug L.A."/>
            <person name="Sharon I."/>
            <person name="Castelle C.J."/>
            <person name="Probst A.J."/>
            <person name="Thomas B.C."/>
            <person name="Singh A."/>
            <person name="Wilkins M.J."/>
            <person name="Karaoz U."/>
            <person name="Brodie E.L."/>
            <person name="Williams K.H."/>
            <person name="Hubbard S.S."/>
            <person name="Banfield J.F."/>
        </authorList>
    </citation>
    <scope>NUCLEOTIDE SEQUENCE [LARGE SCALE GENOMIC DNA]</scope>
</reference>
<gene>
    <name evidence="8" type="ORF">A2480_00405</name>
</gene>
<comment type="similarity">
    <text evidence="2">Belongs to the membrane fusion protein (MFP) (TC 8.A.1) family.</text>
</comment>
<dbReference type="Pfam" id="PF25967">
    <property type="entry name" value="RND-MFP_C"/>
    <property type="match status" value="1"/>
</dbReference>
<dbReference type="Gene3D" id="2.40.50.100">
    <property type="match status" value="1"/>
</dbReference>
<evidence type="ECO:0000256" key="1">
    <source>
        <dbReference type="ARBA" id="ARBA00004196"/>
    </source>
</evidence>
<comment type="subcellular location">
    <subcellularLocation>
        <location evidence="1">Cell envelope</location>
    </subcellularLocation>
</comment>